<dbReference type="Proteomes" id="UP000824123">
    <property type="component" value="Unassembled WGS sequence"/>
</dbReference>
<comment type="caution">
    <text evidence="1">The sequence shown here is derived from an EMBL/GenBank/DDBJ whole genome shotgun (WGS) entry which is preliminary data.</text>
</comment>
<dbReference type="SUPFAM" id="SSF75138">
    <property type="entry name" value="HprK N-terminal domain-like"/>
    <property type="match status" value="1"/>
</dbReference>
<evidence type="ECO:0000313" key="1">
    <source>
        <dbReference type="EMBL" id="HIU46190.1"/>
    </source>
</evidence>
<dbReference type="Gene3D" id="3.40.1390.20">
    <property type="entry name" value="HprK N-terminal domain-like"/>
    <property type="match status" value="1"/>
</dbReference>
<accession>A0A9D1S413</accession>
<dbReference type="AlphaFoldDB" id="A0A9D1S413"/>
<dbReference type="EMBL" id="DVNK01000024">
    <property type="protein sequence ID" value="HIU46190.1"/>
    <property type="molecule type" value="Genomic_DNA"/>
</dbReference>
<reference evidence="1" key="2">
    <citation type="journal article" date="2021" name="PeerJ">
        <title>Extensive microbial diversity within the chicken gut microbiome revealed by metagenomics and culture.</title>
        <authorList>
            <person name="Gilroy R."/>
            <person name="Ravi A."/>
            <person name="Getino M."/>
            <person name="Pursley I."/>
            <person name="Horton D.L."/>
            <person name="Alikhan N.F."/>
            <person name="Baker D."/>
            <person name="Gharbi K."/>
            <person name="Hall N."/>
            <person name="Watson M."/>
            <person name="Adriaenssens E.M."/>
            <person name="Foster-Nyarko E."/>
            <person name="Jarju S."/>
            <person name="Secka A."/>
            <person name="Antonio M."/>
            <person name="Oren A."/>
            <person name="Chaudhuri R.R."/>
            <person name="La Ragione R."/>
            <person name="Hildebrand F."/>
            <person name="Pallen M.J."/>
        </authorList>
    </citation>
    <scope>NUCLEOTIDE SEQUENCE</scope>
    <source>
        <strain evidence="1">ChiSxjej2B14-8506</strain>
    </source>
</reference>
<reference evidence="1" key="1">
    <citation type="submission" date="2020-10" db="EMBL/GenBank/DDBJ databases">
        <authorList>
            <person name="Gilroy R."/>
        </authorList>
    </citation>
    <scope>NUCLEOTIDE SEQUENCE</scope>
    <source>
        <strain evidence="1">ChiSxjej2B14-8506</strain>
    </source>
</reference>
<proteinExistence type="predicted"/>
<gene>
    <name evidence="1" type="ORF">IAC59_02905</name>
</gene>
<organism evidence="1 2">
    <name type="scientific">Candidatus Fimadaptatus faecigallinarum</name>
    <dbReference type="NCBI Taxonomy" id="2840814"/>
    <lineage>
        <taxon>Bacteria</taxon>
        <taxon>Bacillati</taxon>
        <taxon>Bacillota</taxon>
        <taxon>Clostridia</taxon>
        <taxon>Eubacteriales</taxon>
        <taxon>Candidatus Fimadaptatus</taxon>
    </lineage>
</organism>
<dbReference type="InterPro" id="IPR028979">
    <property type="entry name" value="Ser_kin/Pase_Hpr-like_N_sf"/>
</dbReference>
<name>A0A9D1S413_9FIRM</name>
<evidence type="ECO:0000313" key="2">
    <source>
        <dbReference type="Proteomes" id="UP000824123"/>
    </source>
</evidence>
<protein>
    <submittedName>
        <fullName evidence="1">AraC family transcriptional regulator</fullName>
    </submittedName>
</protein>
<sequence length="115" mass="12323">MTIGELKELIKARPLTQCDDQRPVTSGCACDLLSWVMAHGCADMAWVTVQTHMNVIAVAALLDFACVIMPNGIKMPENVLEKAAEEDIAVLESELDAFSICGLLYSGGVPGARKT</sequence>